<dbReference type="Gene3D" id="1.10.8.60">
    <property type="match status" value="1"/>
</dbReference>
<feature type="compositionally biased region" description="Low complexity" evidence="8">
    <location>
        <begin position="786"/>
        <end position="796"/>
    </location>
</feature>
<accession>A0A383VUL5</accession>
<keyword evidence="7" id="KW-0413">Isomerase</keyword>
<feature type="compositionally biased region" description="Low complexity" evidence="8">
    <location>
        <begin position="308"/>
        <end position="354"/>
    </location>
</feature>
<dbReference type="Proteomes" id="UP000256970">
    <property type="component" value="Unassembled WGS sequence"/>
</dbReference>
<dbReference type="PROSITE" id="PS50800">
    <property type="entry name" value="SAP"/>
    <property type="match status" value="1"/>
</dbReference>
<keyword evidence="12" id="KW-1185">Reference proteome</keyword>
<dbReference type="GO" id="GO:0005524">
    <property type="term" value="F:ATP binding"/>
    <property type="evidence" value="ECO:0007669"/>
    <property type="project" value="UniProtKB-KW"/>
</dbReference>
<proteinExistence type="predicted"/>
<feature type="region of interest" description="Disordered" evidence="8">
    <location>
        <begin position="786"/>
        <end position="850"/>
    </location>
</feature>
<dbReference type="GO" id="GO:0000922">
    <property type="term" value="C:spindle pole"/>
    <property type="evidence" value="ECO:0007669"/>
    <property type="project" value="UniProtKB-SubCell"/>
</dbReference>
<keyword evidence="2" id="KW-0963">Cytoplasm</keyword>
<dbReference type="InterPro" id="IPR003959">
    <property type="entry name" value="ATPase_AAA_core"/>
</dbReference>
<comment type="subcellular location">
    <subcellularLocation>
        <location evidence="1">Cytoplasm</location>
        <location evidence="1">Cytoskeleton</location>
        <location evidence="1">Spindle pole</location>
    </subcellularLocation>
</comment>
<keyword evidence="6" id="KW-0206">Cytoskeleton</keyword>
<dbReference type="Pfam" id="PF00004">
    <property type="entry name" value="AAA"/>
    <property type="match status" value="1"/>
</dbReference>
<evidence type="ECO:0000259" key="9">
    <source>
        <dbReference type="PROSITE" id="PS50800"/>
    </source>
</evidence>
<feature type="compositionally biased region" description="Low complexity" evidence="8">
    <location>
        <begin position="380"/>
        <end position="410"/>
    </location>
</feature>
<evidence type="ECO:0000256" key="5">
    <source>
        <dbReference type="ARBA" id="ARBA00022840"/>
    </source>
</evidence>
<feature type="domain" description="SAP" evidence="9">
    <location>
        <begin position="15"/>
        <end position="49"/>
    </location>
</feature>
<evidence type="ECO:0000256" key="8">
    <source>
        <dbReference type="SAM" id="MobiDB-lite"/>
    </source>
</evidence>
<dbReference type="InterPro" id="IPR041569">
    <property type="entry name" value="AAA_lid_3"/>
</dbReference>
<dbReference type="InterPro" id="IPR027417">
    <property type="entry name" value="P-loop_NTPase"/>
</dbReference>
<evidence type="ECO:0000256" key="4">
    <source>
        <dbReference type="ARBA" id="ARBA00022741"/>
    </source>
</evidence>
<feature type="region of interest" description="Disordered" evidence="8">
    <location>
        <begin position="591"/>
        <end position="620"/>
    </location>
</feature>
<organism evidence="10 12">
    <name type="scientific">Tetradesmus obliquus</name>
    <name type="common">Green alga</name>
    <name type="synonym">Acutodesmus obliquus</name>
    <dbReference type="NCBI Taxonomy" id="3088"/>
    <lineage>
        <taxon>Eukaryota</taxon>
        <taxon>Viridiplantae</taxon>
        <taxon>Chlorophyta</taxon>
        <taxon>core chlorophytes</taxon>
        <taxon>Chlorophyceae</taxon>
        <taxon>CS clade</taxon>
        <taxon>Sphaeropleales</taxon>
        <taxon>Scenedesmaceae</taxon>
        <taxon>Tetradesmus</taxon>
    </lineage>
</organism>
<evidence type="ECO:0000256" key="2">
    <source>
        <dbReference type="ARBA" id="ARBA00022490"/>
    </source>
</evidence>
<feature type="region of interest" description="Disordered" evidence="8">
    <location>
        <begin position="380"/>
        <end position="534"/>
    </location>
</feature>
<dbReference type="InterPro" id="IPR003034">
    <property type="entry name" value="SAP_dom"/>
</dbReference>
<keyword evidence="5" id="KW-0067">ATP-binding</keyword>
<feature type="compositionally biased region" description="Basic and acidic residues" evidence="8">
    <location>
        <begin position="610"/>
        <end position="620"/>
    </location>
</feature>
<dbReference type="PANTHER" id="PTHR23074">
    <property type="entry name" value="AAA DOMAIN-CONTAINING"/>
    <property type="match status" value="1"/>
</dbReference>
<keyword evidence="4" id="KW-0547">Nucleotide-binding</keyword>
<dbReference type="EMBL" id="FNXT01001243">
    <property type="protein sequence ID" value="SZX75796.1"/>
    <property type="molecule type" value="Genomic_DNA"/>
</dbReference>
<dbReference type="InterPro" id="IPR003593">
    <property type="entry name" value="AAA+_ATPase"/>
</dbReference>
<dbReference type="AlphaFoldDB" id="A0A383VUL5"/>
<dbReference type="STRING" id="3088.A0A383VUL5"/>
<feature type="compositionally biased region" description="Low complexity" evidence="8">
    <location>
        <begin position="508"/>
        <end position="519"/>
    </location>
</feature>
<feature type="region of interest" description="Disordered" evidence="8">
    <location>
        <begin position="236"/>
        <end position="361"/>
    </location>
</feature>
<feature type="compositionally biased region" description="Low complexity" evidence="8">
    <location>
        <begin position="467"/>
        <end position="478"/>
    </location>
</feature>
<evidence type="ECO:0000313" key="11">
    <source>
        <dbReference type="EMBL" id="SZX75796.1"/>
    </source>
</evidence>
<dbReference type="InterPro" id="IPR050304">
    <property type="entry name" value="MT-severing_AAA_ATPase"/>
</dbReference>
<evidence type="ECO:0000256" key="6">
    <source>
        <dbReference type="ARBA" id="ARBA00023212"/>
    </source>
</evidence>
<feature type="region of interest" description="Disordered" evidence="8">
    <location>
        <begin position="55"/>
        <end position="94"/>
    </location>
</feature>
<dbReference type="EMBL" id="FNXT01000840">
    <property type="protein sequence ID" value="SZX68096.1"/>
    <property type="molecule type" value="Genomic_DNA"/>
</dbReference>
<evidence type="ECO:0000313" key="10">
    <source>
        <dbReference type="EMBL" id="SZX68096.1"/>
    </source>
</evidence>
<dbReference type="Gene3D" id="3.40.50.300">
    <property type="entry name" value="P-loop containing nucleotide triphosphate hydrolases"/>
    <property type="match status" value="1"/>
</dbReference>
<feature type="compositionally biased region" description="Low complexity" evidence="8">
    <location>
        <begin position="249"/>
        <end position="295"/>
    </location>
</feature>
<name>A0A383VUL5_TETOB</name>
<evidence type="ECO:0000256" key="7">
    <source>
        <dbReference type="ARBA" id="ARBA00023235"/>
    </source>
</evidence>
<sequence>MEQLRDEMEEMRVELAALTRKELQSLAKQEGIRANGRSADIIETLLQAAFPEFFPESCDAEPRRNTTGGGGKAASVGGAAAPAQSSARTSSSSISVSMVSAAVPDISGLSMKDQEDIMLPGLAEVAHLLQQHRQHQPQQRQATAVASGQSAAAAPVHGSRRRTWDDSRQEQLAAAAAAGEACELLQQLHLSADHVNLAGRQPSRQTAMQATPAAAVAALASSLDSSNSAVFLPSATATAGRNSRHESVAVKGATAAKVATQQPLSRRTSSGSSKTSQSGAPHSTTSSKNAAKAAALPDRLRKDRTAKSSNISSSRTVSTSRAPAAPVQAAAPQQQQQEQDQLQQVARQQQSEAPAMPGHVLHTPMRVRVKDSGYAAPAAATAAGQAKTGTRAAQPGGSSSSSMPTASRPGAVTPPRQKIGAYRAADGAVAAASRQQPAGNRAVTPLRGASASTAAPGANRSKTPLRGATTAGSAAPSGHRAVTPLRGATAAASQQQPAGLRPVTPLRGAAPSSTAAPGANRAVTPLRGSGASVPRLNVDAPAAAGSAVAVLMSPRMAAIGSARRVVSTQPRTAAGAPAAPGPVPSAAAAGSLAAAAAAPPPTPLQKPARRTVDERSIDDSDKQLEALVERCLRIANPDAPESLLHGPEPAKRWLQQNIAAPLKRAAAARSGAASSSSSICAAAGYCHKSLLLYGPSGCGKTELVHALARDMGANLLYIPAGDLLKSCQEQGQRLLRAIMRLARRVSPCVVCFDDAHRSFPAGSRSPSQQRMLVELTVQLQQLADMQQQLQERQQQRGSGGGSAADAPGLMSPASKGPRPAWGAVQGGKQQQKPEEQVQRQHSAKQQQPSYASLGGPVVVVFASRHPEALDPSLLGLLQLRLLLDLPAGESREELLLSWLMEKEAAVGVNDVEQLARDTEGFSCSDLLQLCTEAAMRPLQERARRAICMRDFEAAFLKVTPSVPPQRRAQLLAWTGAQQ</sequence>
<evidence type="ECO:0000256" key="1">
    <source>
        <dbReference type="ARBA" id="ARBA00004647"/>
    </source>
</evidence>
<feature type="region of interest" description="Disordered" evidence="8">
    <location>
        <begin position="133"/>
        <end position="168"/>
    </location>
</feature>
<protein>
    <recommendedName>
        <fullName evidence="9">SAP domain-containing protein</fullName>
    </recommendedName>
</protein>
<feature type="compositionally biased region" description="Low complexity" evidence="8">
    <location>
        <begin position="421"/>
        <end position="432"/>
    </location>
</feature>
<keyword evidence="3" id="KW-0493">Microtubule</keyword>
<feature type="compositionally biased region" description="Low complexity" evidence="8">
    <location>
        <begin position="136"/>
        <end position="154"/>
    </location>
</feature>
<dbReference type="Pfam" id="PF17862">
    <property type="entry name" value="AAA_lid_3"/>
    <property type="match status" value="1"/>
</dbReference>
<reference evidence="10 12" key="1">
    <citation type="submission" date="2016-10" db="EMBL/GenBank/DDBJ databases">
        <authorList>
            <person name="Cai Z."/>
        </authorList>
    </citation>
    <scope>NUCLEOTIDE SEQUENCE [LARGE SCALE GENOMIC DNA]</scope>
</reference>
<evidence type="ECO:0000313" key="12">
    <source>
        <dbReference type="Proteomes" id="UP000256970"/>
    </source>
</evidence>
<dbReference type="GO" id="GO:0005874">
    <property type="term" value="C:microtubule"/>
    <property type="evidence" value="ECO:0007669"/>
    <property type="project" value="UniProtKB-KW"/>
</dbReference>
<dbReference type="SUPFAM" id="SSF52540">
    <property type="entry name" value="P-loop containing nucleoside triphosphate hydrolases"/>
    <property type="match status" value="1"/>
</dbReference>
<dbReference type="GO" id="GO:0016853">
    <property type="term" value="F:isomerase activity"/>
    <property type="evidence" value="ECO:0007669"/>
    <property type="project" value="UniProtKB-KW"/>
</dbReference>
<gene>
    <name evidence="11" type="ORF">BQ4739_LOCUS16142</name>
    <name evidence="10" type="ORF">BQ4739_LOCUS8476</name>
</gene>
<evidence type="ECO:0000256" key="3">
    <source>
        <dbReference type="ARBA" id="ARBA00022701"/>
    </source>
</evidence>
<feature type="compositionally biased region" description="Low complexity" evidence="8">
    <location>
        <begin position="73"/>
        <end position="94"/>
    </location>
</feature>
<dbReference type="GO" id="GO:0016887">
    <property type="term" value="F:ATP hydrolysis activity"/>
    <property type="evidence" value="ECO:0007669"/>
    <property type="project" value="InterPro"/>
</dbReference>
<dbReference type="SMART" id="SM00382">
    <property type="entry name" value="AAA"/>
    <property type="match status" value="1"/>
</dbReference>
<dbReference type="PANTHER" id="PTHR23074:SF78">
    <property type="entry name" value="KATANIN P60 ATPASE-CONTAINING SUBUNIT A-LIKE 2"/>
    <property type="match status" value="1"/>
</dbReference>
<dbReference type="CDD" id="cd19481">
    <property type="entry name" value="RecA-like_protease"/>
    <property type="match status" value="1"/>
</dbReference>